<dbReference type="EMBL" id="MU069498">
    <property type="protein sequence ID" value="KAF5840979.1"/>
    <property type="molecule type" value="Genomic_DNA"/>
</dbReference>
<dbReference type="PANTHER" id="PTHR14494">
    <property type="entry name" value="ALADIN/ADRACALIN/AAAS"/>
    <property type="match status" value="1"/>
</dbReference>
<dbReference type="InterPro" id="IPR001680">
    <property type="entry name" value="WD40_rpt"/>
</dbReference>
<gene>
    <name evidence="2" type="ORF">DUNSADRAFT_14835</name>
</gene>
<evidence type="ECO:0000313" key="3">
    <source>
        <dbReference type="Proteomes" id="UP000815325"/>
    </source>
</evidence>
<feature type="compositionally biased region" description="Low complexity" evidence="1">
    <location>
        <begin position="217"/>
        <end position="232"/>
    </location>
</feature>
<evidence type="ECO:0008006" key="4">
    <source>
        <dbReference type="Google" id="ProtNLM"/>
    </source>
</evidence>
<dbReference type="SMART" id="SM00320">
    <property type="entry name" value="WD40"/>
    <property type="match status" value="2"/>
</dbReference>
<dbReference type="InterPro" id="IPR015943">
    <property type="entry name" value="WD40/YVTN_repeat-like_dom_sf"/>
</dbReference>
<dbReference type="InterPro" id="IPR011044">
    <property type="entry name" value="Quino_amine_DH_bsu"/>
</dbReference>
<organism evidence="2 3">
    <name type="scientific">Dunaliella salina</name>
    <name type="common">Green alga</name>
    <name type="synonym">Protococcus salinus</name>
    <dbReference type="NCBI Taxonomy" id="3046"/>
    <lineage>
        <taxon>Eukaryota</taxon>
        <taxon>Viridiplantae</taxon>
        <taxon>Chlorophyta</taxon>
        <taxon>core chlorophytes</taxon>
        <taxon>Chlorophyceae</taxon>
        <taxon>CS clade</taxon>
        <taxon>Chlamydomonadales</taxon>
        <taxon>Dunaliellaceae</taxon>
        <taxon>Dunaliella</taxon>
    </lineage>
</organism>
<proteinExistence type="predicted"/>
<keyword evidence="3" id="KW-1185">Reference proteome</keyword>
<comment type="caution">
    <text evidence="2">The sequence shown here is derived from an EMBL/GenBank/DDBJ whole genome shotgun (WGS) entry which is preliminary data.</text>
</comment>
<evidence type="ECO:0000313" key="2">
    <source>
        <dbReference type="EMBL" id="KAF5840979.1"/>
    </source>
</evidence>
<sequence>MSIDICGESQTTVCELSNRLVHVDRDSHAQAVGLSYPNIHLSPQVSEQDEHEHVRQLPVLVRGTGDRACWLRADEDVAQPSFVNRVGQHVASKLWPIAWPVMVARKWLMGYGFELVPGASKLPSAMTAGTVPLPPPGMPPPLAWHPHRSMLASADSHDCVLIHDMASVEQGLGGGAVRNGKRVDIAPASAAALPQARTSALQQALDGRTVLRAGPGEAVASSEPSSQPAQPVQAPPPLFILAHPAQPQVHSLAWRPNNGACLAIGTRGGVCLWELSGGGPASLRPPVSARSATAPSHARSDRGPGPWLSVLRVADSCARLSALAWSPDGRLLAAASPDMPGVTLWDAANGESSVVGVGLAAITMLRWSPCGTYLFGGEQVP</sequence>
<feature type="region of interest" description="Disordered" evidence="1">
    <location>
        <begin position="280"/>
        <end position="304"/>
    </location>
</feature>
<dbReference type="Pfam" id="PF00400">
    <property type="entry name" value="WD40"/>
    <property type="match status" value="1"/>
</dbReference>
<feature type="region of interest" description="Disordered" evidence="1">
    <location>
        <begin position="215"/>
        <end position="235"/>
    </location>
</feature>
<dbReference type="Proteomes" id="UP000815325">
    <property type="component" value="Unassembled WGS sequence"/>
</dbReference>
<dbReference type="InterPro" id="IPR045139">
    <property type="entry name" value="Aladin"/>
</dbReference>
<dbReference type="Gene3D" id="2.130.10.10">
    <property type="entry name" value="YVTN repeat-like/Quinoprotein amine dehydrogenase"/>
    <property type="match status" value="1"/>
</dbReference>
<dbReference type="SUPFAM" id="SSF50969">
    <property type="entry name" value="YVTN repeat-like/Quinoprotein amine dehydrogenase"/>
    <property type="match status" value="1"/>
</dbReference>
<reference evidence="2" key="1">
    <citation type="submission" date="2017-08" db="EMBL/GenBank/DDBJ databases">
        <authorList>
            <person name="Polle J.E."/>
            <person name="Barry K."/>
            <person name="Cushman J."/>
            <person name="Schmutz J."/>
            <person name="Tran D."/>
            <person name="Hathwaick L.T."/>
            <person name="Yim W.C."/>
            <person name="Jenkins J."/>
            <person name="Mckie-Krisberg Z.M."/>
            <person name="Prochnik S."/>
            <person name="Lindquist E."/>
            <person name="Dockter R.B."/>
            <person name="Adam C."/>
            <person name="Molina H."/>
            <person name="Bunkerborg J."/>
            <person name="Jin E."/>
            <person name="Buchheim M."/>
            <person name="Magnuson J."/>
        </authorList>
    </citation>
    <scope>NUCLEOTIDE SEQUENCE</scope>
    <source>
        <strain evidence="2">CCAP 19/18</strain>
    </source>
</reference>
<protein>
    <recommendedName>
        <fullName evidence="4">Anaphase-promoting complex subunit 4 WD40 domain-containing protein</fullName>
    </recommendedName>
</protein>
<evidence type="ECO:0000256" key="1">
    <source>
        <dbReference type="SAM" id="MobiDB-lite"/>
    </source>
</evidence>
<dbReference type="PANTHER" id="PTHR14494:SF0">
    <property type="entry name" value="ALADIN"/>
    <property type="match status" value="1"/>
</dbReference>
<name>A0ABQ7H279_DUNSA</name>
<accession>A0ABQ7H279</accession>